<gene>
    <name evidence="1" type="ORF">AKO1_007856</name>
</gene>
<dbReference type="AlphaFoldDB" id="A0AAW2YPC8"/>
<keyword evidence="2" id="KW-1185">Reference proteome</keyword>
<evidence type="ECO:0000313" key="1">
    <source>
        <dbReference type="EMBL" id="KAL0478990.1"/>
    </source>
</evidence>
<accession>A0AAW2YPC8</accession>
<reference evidence="1 2" key="1">
    <citation type="submission" date="2024-03" db="EMBL/GenBank/DDBJ databases">
        <title>The Acrasis kona genome and developmental transcriptomes reveal deep origins of eukaryotic multicellular pathways.</title>
        <authorList>
            <person name="Sheikh S."/>
            <person name="Fu C.-J."/>
            <person name="Brown M.W."/>
            <person name="Baldauf S.L."/>
        </authorList>
    </citation>
    <scope>NUCLEOTIDE SEQUENCE [LARGE SCALE GENOMIC DNA]</scope>
    <source>
        <strain evidence="1 2">ATCC MYA-3509</strain>
    </source>
</reference>
<dbReference type="EMBL" id="JAOPGA020000489">
    <property type="protein sequence ID" value="KAL0478990.1"/>
    <property type="molecule type" value="Genomic_DNA"/>
</dbReference>
<dbReference type="Proteomes" id="UP001431209">
    <property type="component" value="Unassembled WGS sequence"/>
</dbReference>
<comment type="caution">
    <text evidence="1">The sequence shown here is derived from an EMBL/GenBank/DDBJ whole genome shotgun (WGS) entry which is preliminary data.</text>
</comment>
<organism evidence="1 2">
    <name type="scientific">Acrasis kona</name>
    <dbReference type="NCBI Taxonomy" id="1008807"/>
    <lineage>
        <taxon>Eukaryota</taxon>
        <taxon>Discoba</taxon>
        <taxon>Heterolobosea</taxon>
        <taxon>Tetramitia</taxon>
        <taxon>Eutetramitia</taxon>
        <taxon>Acrasidae</taxon>
        <taxon>Acrasis</taxon>
    </lineage>
</organism>
<name>A0AAW2YPC8_9EUKA</name>
<evidence type="ECO:0000313" key="2">
    <source>
        <dbReference type="Proteomes" id="UP001431209"/>
    </source>
</evidence>
<protein>
    <submittedName>
        <fullName evidence="1">Developmentally-regulated external PM-anchored protein</fullName>
    </submittedName>
</protein>
<proteinExistence type="predicted"/>
<sequence>MLQSELSEAVVMMKRVKSYHRRTHVLFKIKNLEQEKLLSLIPFGIIEVLVGYLYNSEYETEQIVDVTCIISYIFDCKIPSSYYKQADEKIEAMMAKHKLKDEPLLELREFLKKSMTHLEEQKKPEPEYIIIDDDE</sequence>